<accession>A0ACB8S163</accession>
<reference evidence="1" key="2">
    <citation type="journal article" date="2022" name="New Phytol.">
        <title>Evolutionary transition to the ectomycorrhizal habit in the genomes of a hyperdiverse lineage of mushroom-forming fungi.</title>
        <authorList>
            <person name="Looney B."/>
            <person name="Miyauchi S."/>
            <person name="Morin E."/>
            <person name="Drula E."/>
            <person name="Courty P.E."/>
            <person name="Kohler A."/>
            <person name="Kuo A."/>
            <person name="LaButti K."/>
            <person name="Pangilinan J."/>
            <person name="Lipzen A."/>
            <person name="Riley R."/>
            <person name="Andreopoulos W."/>
            <person name="He G."/>
            <person name="Johnson J."/>
            <person name="Nolan M."/>
            <person name="Tritt A."/>
            <person name="Barry K.W."/>
            <person name="Grigoriev I.V."/>
            <person name="Nagy L.G."/>
            <person name="Hibbett D."/>
            <person name="Henrissat B."/>
            <person name="Matheny P.B."/>
            <person name="Labbe J."/>
            <person name="Martin F.M."/>
        </authorList>
    </citation>
    <scope>NUCLEOTIDE SEQUENCE</scope>
    <source>
        <strain evidence="1">FP105234-sp</strain>
    </source>
</reference>
<reference evidence="1" key="1">
    <citation type="submission" date="2021-02" db="EMBL/GenBank/DDBJ databases">
        <authorList>
            <consortium name="DOE Joint Genome Institute"/>
            <person name="Ahrendt S."/>
            <person name="Looney B.P."/>
            <person name="Miyauchi S."/>
            <person name="Morin E."/>
            <person name="Drula E."/>
            <person name="Courty P.E."/>
            <person name="Chicoki N."/>
            <person name="Fauchery L."/>
            <person name="Kohler A."/>
            <person name="Kuo A."/>
            <person name="Labutti K."/>
            <person name="Pangilinan J."/>
            <person name="Lipzen A."/>
            <person name="Riley R."/>
            <person name="Andreopoulos W."/>
            <person name="He G."/>
            <person name="Johnson J."/>
            <person name="Barry K.W."/>
            <person name="Grigoriev I.V."/>
            <person name="Nagy L."/>
            <person name="Hibbett D."/>
            <person name="Henrissat B."/>
            <person name="Matheny P.B."/>
            <person name="Labbe J."/>
            <person name="Martin F."/>
        </authorList>
    </citation>
    <scope>NUCLEOTIDE SEQUENCE</scope>
    <source>
        <strain evidence="1">FP105234-sp</strain>
    </source>
</reference>
<organism evidence="1 2">
    <name type="scientific">Auriscalpium vulgare</name>
    <dbReference type="NCBI Taxonomy" id="40419"/>
    <lineage>
        <taxon>Eukaryota</taxon>
        <taxon>Fungi</taxon>
        <taxon>Dikarya</taxon>
        <taxon>Basidiomycota</taxon>
        <taxon>Agaricomycotina</taxon>
        <taxon>Agaricomycetes</taxon>
        <taxon>Russulales</taxon>
        <taxon>Auriscalpiaceae</taxon>
        <taxon>Auriscalpium</taxon>
    </lineage>
</organism>
<name>A0ACB8S163_9AGAM</name>
<dbReference type="Proteomes" id="UP000814033">
    <property type="component" value="Unassembled WGS sequence"/>
</dbReference>
<protein>
    <submittedName>
        <fullName evidence="1">Uncharacterized protein</fullName>
    </submittedName>
</protein>
<proteinExistence type="predicted"/>
<comment type="caution">
    <text evidence="1">The sequence shown here is derived from an EMBL/GenBank/DDBJ whole genome shotgun (WGS) entry which is preliminary data.</text>
</comment>
<evidence type="ECO:0000313" key="2">
    <source>
        <dbReference type="Proteomes" id="UP000814033"/>
    </source>
</evidence>
<evidence type="ECO:0000313" key="1">
    <source>
        <dbReference type="EMBL" id="KAI0049878.1"/>
    </source>
</evidence>
<sequence length="495" mass="53223">MSSDTHRRTASQPLPTPPLQLNFSDHVHALHAPSPLSATTTPAPPPPPPALAGAPTLVDFLHTTPAPLVAALVRIAPTVSAARHALEVVSWSGKERGAWLDGGLLLAAWWALALFADYALPSRYLLPIIVLGAVVLARRRPAAPQPSSPPITEAVLQTTLTDLSTFHTLLPPPPSLPAALRTLPLPLLARALLALYAPYLLFTYLVPLRILIAVAGTLLLTHRAPAAQLLRAALWRSAYVRWAAYKAYAALTGTAQPFAPPMPAARRATLAGASAPTAPVRFAFTVHENQRWWVGLDWTAALLPNERPSWCDAALQPVPPPAAFALPPPTTAFLPAPGNPNARERRVASWVWEDSEWSVVVKKGELGKDAEAEGAHEEDVTDAEGWVYGDNKWESRSGKGSISKYTRYRRWTRIALLTETIDLVGPGPTGIVREDDDDDLAPLRSPGASAPSSPVHSREQSQNKPDRAGSPDERRHLGLGALRQRLQAAVAGGQQ</sequence>
<keyword evidence="2" id="KW-1185">Reference proteome</keyword>
<gene>
    <name evidence="1" type="ORF">FA95DRAFT_778772</name>
</gene>
<dbReference type="EMBL" id="MU275868">
    <property type="protein sequence ID" value="KAI0049878.1"/>
    <property type="molecule type" value="Genomic_DNA"/>
</dbReference>